<sequence>MFENQQNQHLSRRRLLGLAALSGAAVAGLTTISAAPQAAAAGRRAPRAGDGSFVEAVVIGTGYGAAVSALRLGEAGVPTLMLEMGRLWNKPAEDGNIFCGMLKPDRRSTWFKSRTEAPLGSFLWLDVVNRDIDPYAGVLDRVHFDEMSVYVGRGVGGGSLVNGGMAVVPKRAYFEEVLPKVDAAEMYDRYFPRANSMLKVNHIDKTWFEDTEWYKFARVSREQASKAGLGTTFVPNVYDFGHMRREATGEAPKSALAGEVIYGNNHGKQSLDKTYLAAALGTGKVTIETLHQVKAIRQQKDGGYVLSVDQTDADGKTVGHKEIGCRHLFLGAGSLGSTELLVRARDTGALPDLNAEVGGGWGPNGNIMTGRANHVWNPTGAHQSSIPALGIDDWNNAAAPVFAEIAPMPAGAETWVSLYLAITKNPERGTFVYDKATDRVALRWTRDQNTPAVNAAKSLFDRINQANTTVYRYDLFGKQVKAFSDDFSYHPLGGCVLGKATDLYGRVAGHRNLYVMDGSLIPGSIGVNPFVTITALAERNIERIIAEDVKAA</sequence>
<name>A7RA76_STRGR</name>
<evidence type="ECO:0000256" key="1">
    <source>
        <dbReference type="ARBA" id="ARBA00001974"/>
    </source>
</evidence>
<feature type="signal peptide" evidence="7">
    <location>
        <begin position="1"/>
        <end position="27"/>
    </location>
</feature>
<dbReference type="BRENDA" id="1.1.3.6">
    <property type="organism ID" value="6035"/>
</dbReference>
<evidence type="ECO:0000313" key="9">
    <source>
        <dbReference type="EMBL" id="AAZ66744.1"/>
    </source>
</evidence>
<dbReference type="InterPro" id="IPR000172">
    <property type="entry name" value="GMC_OxRdtase_N"/>
</dbReference>
<keyword evidence="3 6" id="KW-0285">Flavoprotein</keyword>
<evidence type="ECO:0000256" key="4">
    <source>
        <dbReference type="ARBA" id="ARBA00022827"/>
    </source>
</evidence>
<dbReference type="PROSITE" id="PS00623">
    <property type="entry name" value="GMC_OXRED_1"/>
    <property type="match status" value="1"/>
</dbReference>
<evidence type="ECO:0000259" key="8">
    <source>
        <dbReference type="PROSITE" id="PS00623"/>
    </source>
</evidence>
<keyword evidence="4 6" id="KW-0274">FAD</keyword>
<dbReference type="Pfam" id="PF22500">
    <property type="entry name" value="GMC_oxred_C_1st"/>
    <property type="match status" value="1"/>
</dbReference>
<keyword evidence="5 9" id="KW-0560">Oxidoreductase</keyword>
<dbReference type="GO" id="GO:0016995">
    <property type="term" value="F:cholesterol oxidase activity"/>
    <property type="evidence" value="ECO:0007669"/>
    <property type="project" value="UniProtKB-EC"/>
</dbReference>
<dbReference type="EC" id="1.1.3.6" evidence="9"/>
<feature type="domain" description="Glucose-methanol-choline oxidoreductase N-terminal" evidence="8">
    <location>
        <begin position="152"/>
        <end position="175"/>
    </location>
</feature>
<protein>
    <submittedName>
        <fullName evidence="9">Cholesterol oxidase</fullName>
        <ecNumber evidence="9">1.1.3.6</ecNumber>
    </submittedName>
</protein>
<dbReference type="Gene3D" id="3.50.50.60">
    <property type="entry name" value="FAD/NAD(P)-binding domain"/>
    <property type="match status" value="1"/>
</dbReference>
<dbReference type="InterPro" id="IPR052542">
    <property type="entry name" value="Cholesterol_Oxidase"/>
</dbReference>
<evidence type="ECO:0000256" key="5">
    <source>
        <dbReference type="ARBA" id="ARBA00023002"/>
    </source>
</evidence>
<organism evidence="9">
    <name type="scientific">Streptomyces griseus</name>
    <dbReference type="NCBI Taxonomy" id="1911"/>
    <lineage>
        <taxon>Bacteria</taxon>
        <taxon>Bacillati</taxon>
        <taxon>Actinomycetota</taxon>
        <taxon>Actinomycetes</taxon>
        <taxon>Kitasatosporales</taxon>
        <taxon>Streptomycetaceae</taxon>
        <taxon>Streptomyces</taxon>
    </lineage>
</organism>
<dbReference type="Pfam" id="PF00732">
    <property type="entry name" value="GMC_oxred_N"/>
    <property type="match status" value="1"/>
</dbReference>
<keyword evidence="7" id="KW-0732">Signal</keyword>
<evidence type="ECO:0000256" key="3">
    <source>
        <dbReference type="ARBA" id="ARBA00022630"/>
    </source>
</evidence>
<feature type="chain" id="PRO_5038409412" evidence="7">
    <location>
        <begin position="28"/>
        <end position="552"/>
    </location>
</feature>
<dbReference type="AlphaFoldDB" id="A7RA76"/>
<dbReference type="SUPFAM" id="SSF51905">
    <property type="entry name" value="FAD/NAD(P)-binding domain"/>
    <property type="match status" value="1"/>
</dbReference>
<dbReference type="InterPro" id="IPR036188">
    <property type="entry name" value="FAD/NAD-bd_sf"/>
</dbReference>
<comment type="similarity">
    <text evidence="2 6">Belongs to the GMC oxidoreductase family.</text>
</comment>
<dbReference type="SUPFAM" id="SSF54373">
    <property type="entry name" value="FAD-linked reductases, C-terminal domain"/>
    <property type="match status" value="1"/>
</dbReference>
<dbReference type="PANTHER" id="PTHR47470:SF1">
    <property type="entry name" value="FAD-DEPENDENT OXIDOREDUCTASE 2 FAD BINDING DOMAIN-CONTAINING PROTEIN"/>
    <property type="match status" value="1"/>
</dbReference>
<evidence type="ECO:0000256" key="2">
    <source>
        <dbReference type="ARBA" id="ARBA00010790"/>
    </source>
</evidence>
<dbReference type="EMBL" id="DQ135989">
    <property type="protein sequence ID" value="AAZ66744.1"/>
    <property type="molecule type" value="Genomic_DNA"/>
</dbReference>
<evidence type="ECO:0000256" key="6">
    <source>
        <dbReference type="RuleBase" id="RU003968"/>
    </source>
</evidence>
<gene>
    <name evidence="9" type="primary">choG</name>
</gene>
<comment type="cofactor">
    <cofactor evidence="1">
        <name>FAD</name>
        <dbReference type="ChEBI" id="CHEBI:57692"/>
    </cofactor>
</comment>
<reference evidence="9" key="1">
    <citation type="submission" date="2005-07" db="EMBL/GenBank/DDBJ databases">
        <authorList>
            <person name="Bai L."/>
            <person name="Zhou L."/>
            <person name="Zhou X."/>
            <person name="Kieser T."/>
            <person name="Deng Z."/>
        </authorList>
    </citation>
    <scope>NUCLEOTIDE SEQUENCE</scope>
    <source>
        <strain evidence="9">ATCC 14811</strain>
    </source>
</reference>
<evidence type="ECO:0000256" key="7">
    <source>
        <dbReference type="SAM" id="SignalP"/>
    </source>
</evidence>
<dbReference type="InterPro" id="IPR006311">
    <property type="entry name" value="TAT_signal"/>
</dbReference>
<proteinExistence type="inferred from homology"/>
<accession>A7RA76</accession>
<dbReference type="PROSITE" id="PS51318">
    <property type="entry name" value="TAT"/>
    <property type="match status" value="1"/>
</dbReference>
<dbReference type="Gene3D" id="3.30.410.10">
    <property type="entry name" value="Cholesterol Oxidase, domain 2"/>
    <property type="match status" value="1"/>
</dbReference>
<dbReference type="PANTHER" id="PTHR47470">
    <property type="entry name" value="CHOLESTEROL OXIDASE"/>
    <property type="match status" value="1"/>
</dbReference>
<dbReference type="GO" id="GO:0050660">
    <property type="term" value="F:flavin adenine dinucleotide binding"/>
    <property type="evidence" value="ECO:0007669"/>
    <property type="project" value="InterPro"/>
</dbReference>